<proteinExistence type="predicted"/>
<sequence length="138" mass="16110">MNYDMEYERLMMHHSPRGVYSWPCKEKKSCNFKRDYLKIIMNLLVVDEEVSMSGVDGEVMSPHNVDVVDVVEVQEKNMETKMGRGMRNKIPSTIYKDFVTHIIWKVNSSKIVTVGKELTNFREVINDFGWRAAMANEI</sequence>
<organism evidence="1 2">
    <name type="scientific">Sphenostylis stenocarpa</name>
    <dbReference type="NCBI Taxonomy" id="92480"/>
    <lineage>
        <taxon>Eukaryota</taxon>
        <taxon>Viridiplantae</taxon>
        <taxon>Streptophyta</taxon>
        <taxon>Embryophyta</taxon>
        <taxon>Tracheophyta</taxon>
        <taxon>Spermatophyta</taxon>
        <taxon>Magnoliopsida</taxon>
        <taxon>eudicotyledons</taxon>
        <taxon>Gunneridae</taxon>
        <taxon>Pentapetalae</taxon>
        <taxon>rosids</taxon>
        <taxon>fabids</taxon>
        <taxon>Fabales</taxon>
        <taxon>Fabaceae</taxon>
        <taxon>Papilionoideae</taxon>
        <taxon>50 kb inversion clade</taxon>
        <taxon>NPAAA clade</taxon>
        <taxon>indigoferoid/millettioid clade</taxon>
        <taxon>Phaseoleae</taxon>
        <taxon>Sphenostylis</taxon>
    </lineage>
</organism>
<gene>
    <name evidence="1" type="ORF">AYBTSS11_LOCUS18113</name>
</gene>
<evidence type="ECO:0000313" key="1">
    <source>
        <dbReference type="EMBL" id="CAJ1960285.1"/>
    </source>
</evidence>
<dbReference type="EMBL" id="OY731403">
    <property type="protein sequence ID" value="CAJ1960285.1"/>
    <property type="molecule type" value="Genomic_DNA"/>
</dbReference>
<dbReference type="AlphaFoldDB" id="A0AA86SUV9"/>
<keyword evidence="2" id="KW-1185">Reference proteome</keyword>
<dbReference type="Gramene" id="rna-AYBTSS11_LOCUS18113">
    <property type="protein sequence ID" value="CAJ1960285.1"/>
    <property type="gene ID" value="gene-AYBTSS11_LOCUS18113"/>
</dbReference>
<evidence type="ECO:0000313" key="2">
    <source>
        <dbReference type="Proteomes" id="UP001189624"/>
    </source>
</evidence>
<dbReference type="Proteomes" id="UP001189624">
    <property type="component" value="Chromosome 6"/>
</dbReference>
<reference evidence="1" key="1">
    <citation type="submission" date="2023-10" db="EMBL/GenBank/DDBJ databases">
        <authorList>
            <person name="Domelevo Entfellner J.-B."/>
        </authorList>
    </citation>
    <scope>NUCLEOTIDE SEQUENCE</scope>
</reference>
<protein>
    <submittedName>
        <fullName evidence="1">Uncharacterized protein</fullName>
    </submittedName>
</protein>
<name>A0AA86SUV9_9FABA</name>
<accession>A0AA86SUV9</accession>